<name>A0ABU9TB82_9HYPH</name>
<dbReference type="InterPro" id="IPR037185">
    <property type="entry name" value="EmrE-like"/>
</dbReference>
<feature type="domain" description="EamA" evidence="7">
    <location>
        <begin position="14"/>
        <end position="140"/>
    </location>
</feature>
<accession>A0ABU9TB82</accession>
<reference evidence="8 9" key="1">
    <citation type="submission" date="2024-03" db="EMBL/GenBank/DDBJ databases">
        <title>Community enrichment and isolation of bacterial strains for fucoidan degradation.</title>
        <authorList>
            <person name="Sichert A."/>
        </authorList>
    </citation>
    <scope>NUCLEOTIDE SEQUENCE [LARGE SCALE GENOMIC DNA]</scope>
    <source>
        <strain evidence="8 9">AS62</strain>
    </source>
</reference>
<feature type="transmembrane region" description="Helical" evidence="6">
    <location>
        <begin position="7"/>
        <end position="26"/>
    </location>
</feature>
<dbReference type="Pfam" id="PF00892">
    <property type="entry name" value="EamA"/>
    <property type="match status" value="2"/>
</dbReference>
<feature type="transmembrane region" description="Helical" evidence="6">
    <location>
        <begin position="38"/>
        <end position="56"/>
    </location>
</feature>
<dbReference type="Proteomes" id="UP001477870">
    <property type="component" value="Unassembled WGS sequence"/>
</dbReference>
<keyword evidence="5 6" id="KW-0472">Membrane</keyword>
<dbReference type="SUPFAM" id="SSF103481">
    <property type="entry name" value="Multidrug resistance efflux transporter EmrE"/>
    <property type="match status" value="2"/>
</dbReference>
<organism evidence="8 9">
    <name type="scientific">Ahrensia kielensis</name>
    <dbReference type="NCBI Taxonomy" id="76980"/>
    <lineage>
        <taxon>Bacteria</taxon>
        <taxon>Pseudomonadati</taxon>
        <taxon>Pseudomonadota</taxon>
        <taxon>Alphaproteobacteria</taxon>
        <taxon>Hyphomicrobiales</taxon>
        <taxon>Ahrensiaceae</taxon>
        <taxon>Ahrensia</taxon>
    </lineage>
</organism>
<feature type="domain" description="EamA" evidence="7">
    <location>
        <begin position="164"/>
        <end position="293"/>
    </location>
</feature>
<dbReference type="EMBL" id="JBBMQO010000010">
    <property type="protein sequence ID" value="MEM5503024.1"/>
    <property type="molecule type" value="Genomic_DNA"/>
</dbReference>
<evidence type="ECO:0000256" key="4">
    <source>
        <dbReference type="ARBA" id="ARBA00022989"/>
    </source>
</evidence>
<feature type="transmembrane region" description="Helical" evidence="6">
    <location>
        <begin position="130"/>
        <end position="146"/>
    </location>
</feature>
<evidence type="ECO:0000313" key="9">
    <source>
        <dbReference type="Proteomes" id="UP001477870"/>
    </source>
</evidence>
<comment type="subcellular location">
    <subcellularLocation>
        <location evidence="1">Membrane</location>
        <topology evidence="1">Multi-pass membrane protein</topology>
    </subcellularLocation>
</comment>
<evidence type="ECO:0000259" key="7">
    <source>
        <dbReference type="Pfam" id="PF00892"/>
    </source>
</evidence>
<keyword evidence="9" id="KW-1185">Reference proteome</keyword>
<evidence type="ECO:0000256" key="1">
    <source>
        <dbReference type="ARBA" id="ARBA00004141"/>
    </source>
</evidence>
<evidence type="ECO:0000256" key="3">
    <source>
        <dbReference type="ARBA" id="ARBA00022692"/>
    </source>
</evidence>
<protein>
    <submittedName>
        <fullName evidence="8">DMT family transporter</fullName>
    </submittedName>
</protein>
<feature type="transmembrane region" description="Helical" evidence="6">
    <location>
        <begin position="186"/>
        <end position="208"/>
    </location>
</feature>
<feature type="transmembrane region" description="Helical" evidence="6">
    <location>
        <begin position="152"/>
        <end position="174"/>
    </location>
</feature>
<dbReference type="InterPro" id="IPR000620">
    <property type="entry name" value="EamA_dom"/>
</dbReference>
<keyword evidence="4 6" id="KW-1133">Transmembrane helix</keyword>
<gene>
    <name evidence="8" type="ORF">WNY59_15660</name>
</gene>
<feature type="transmembrane region" description="Helical" evidence="6">
    <location>
        <begin position="254"/>
        <end position="270"/>
    </location>
</feature>
<dbReference type="PANTHER" id="PTHR32322">
    <property type="entry name" value="INNER MEMBRANE TRANSPORTER"/>
    <property type="match status" value="1"/>
</dbReference>
<evidence type="ECO:0000256" key="6">
    <source>
        <dbReference type="SAM" id="Phobius"/>
    </source>
</evidence>
<proteinExistence type="inferred from homology"/>
<evidence type="ECO:0000256" key="5">
    <source>
        <dbReference type="ARBA" id="ARBA00023136"/>
    </source>
</evidence>
<comment type="caution">
    <text evidence="8">The sequence shown here is derived from an EMBL/GenBank/DDBJ whole genome shotgun (WGS) entry which is preliminary data.</text>
</comment>
<dbReference type="PANTHER" id="PTHR32322:SF2">
    <property type="entry name" value="EAMA DOMAIN-CONTAINING PROTEIN"/>
    <property type="match status" value="1"/>
</dbReference>
<feature type="transmembrane region" description="Helical" evidence="6">
    <location>
        <begin position="68"/>
        <end position="90"/>
    </location>
</feature>
<dbReference type="InterPro" id="IPR050638">
    <property type="entry name" value="AA-Vitamin_Transporters"/>
</dbReference>
<dbReference type="RefSeq" id="WP_342849224.1">
    <property type="nucleotide sequence ID" value="NZ_JBBMQO010000010.1"/>
</dbReference>
<evidence type="ECO:0000313" key="8">
    <source>
        <dbReference type="EMBL" id="MEM5503024.1"/>
    </source>
</evidence>
<feature type="transmembrane region" description="Helical" evidence="6">
    <location>
        <begin position="96"/>
        <end position="118"/>
    </location>
</feature>
<feature type="transmembrane region" description="Helical" evidence="6">
    <location>
        <begin position="276"/>
        <end position="293"/>
    </location>
</feature>
<comment type="similarity">
    <text evidence="2">Belongs to the EamA transporter family.</text>
</comment>
<keyword evidence="3 6" id="KW-0812">Transmembrane</keyword>
<sequence>MANGIKLETVAPALFVLLWSTGWIVAKYANDYAGPLTFLTWRFAIAALAFAIIAVIMSAKWPTTRAGWLHAIISGLFLHAIYLGGVWWAIKQGVPASISGLLAALQPLMTAMIAFWIIKERLTIRQRMGIAVGLIGLLIAIGPRLLSLDTDALLTASVPLIINVIAMASVTCGTIYQKRFLQEGDLIPVATLQYVGAFIFIAPAAMILEPSLAFDLNIHSILAMIWSVFGLSLGAILLLLYLIRRGQVSRAASLIYLVPPAVGIEAWILFGETPTIPFIIGTLIVVAGVWLVNHKRPVQKST</sequence>
<evidence type="ECO:0000256" key="2">
    <source>
        <dbReference type="ARBA" id="ARBA00007362"/>
    </source>
</evidence>
<feature type="transmembrane region" description="Helical" evidence="6">
    <location>
        <begin position="220"/>
        <end position="242"/>
    </location>
</feature>